<proteinExistence type="predicted"/>
<feature type="transmembrane region" description="Helical" evidence="1">
    <location>
        <begin position="190"/>
        <end position="211"/>
    </location>
</feature>
<accession>A0A150GWT0</accession>
<keyword evidence="1" id="KW-0472">Membrane</keyword>
<keyword evidence="1" id="KW-1133">Transmembrane helix</keyword>
<dbReference type="OrthoDB" id="549760at2759"/>
<protein>
    <submittedName>
        <fullName evidence="2">Uncharacterized protein</fullName>
    </submittedName>
</protein>
<dbReference type="AlphaFoldDB" id="A0A150GWT0"/>
<organism evidence="2 3">
    <name type="scientific">Gonium pectorale</name>
    <name type="common">Green alga</name>
    <dbReference type="NCBI Taxonomy" id="33097"/>
    <lineage>
        <taxon>Eukaryota</taxon>
        <taxon>Viridiplantae</taxon>
        <taxon>Chlorophyta</taxon>
        <taxon>core chlorophytes</taxon>
        <taxon>Chlorophyceae</taxon>
        <taxon>CS clade</taxon>
        <taxon>Chlamydomonadales</taxon>
        <taxon>Volvocaceae</taxon>
        <taxon>Gonium</taxon>
    </lineage>
</organism>
<dbReference type="EMBL" id="LSYV01000006">
    <property type="protein sequence ID" value="KXZ54223.1"/>
    <property type="molecule type" value="Genomic_DNA"/>
</dbReference>
<name>A0A150GWT0_GONPE</name>
<feature type="transmembrane region" description="Helical" evidence="1">
    <location>
        <begin position="70"/>
        <end position="93"/>
    </location>
</feature>
<sequence>MPLSLVPGSISLLTLAVQGVSEPICIAANSITALGAAALFLLYFASSLHQAAHSGVARFAAALRPAQDKMLHGCALAAAAQLTTAACLCLSYPRHGEGALVPLYGAGYVCLAILAASQQGRRLRGRVRFEIEAGEGERHSVMAQGARLAARDYTWAILALHLLTQAAAGLPAMAAALVGGGAGAGLPVGAAASTIALAVAYGVLAALYGVAGAFKYVPALRSTEASATE</sequence>
<keyword evidence="1" id="KW-0812">Transmembrane</keyword>
<keyword evidence="3" id="KW-1185">Reference proteome</keyword>
<reference evidence="3" key="1">
    <citation type="journal article" date="2016" name="Nat. Commun.">
        <title>The Gonium pectorale genome demonstrates co-option of cell cycle regulation during the evolution of multicellularity.</title>
        <authorList>
            <person name="Hanschen E.R."/>
            <person name="Marriage T.N."/>
            <person name="Ferris P.J."/>
            <person name="Hamaji T."/>
            <person name="Toyoda A."/>
            <person name="Fujiyama A."/>
            <person name="Neme R."/>
            <person name="Noguchi H."/>
            <person name="Minakuchi Y."/>
            <person name="Suzuki M."/>
            <person name="Kawai-Toyooka H."/>
            <person name="Smith D.R."/>
            <person name="Sparks H."/>
            <person name="Anderson J."/>
            <person name="Bakaric R."/>
            <person name="Luria V."/>
            <person name="Karger A."/>
            <person name="Kirschner M.W."/>
            <person name="Durand P.M."/>
            <person name="Michod R.E."/>
            <person name="Nozaki H."/>
            <person name="Olson B.J."/>
        </authorList>
    </citation>
    <scope>NUCLEOTIDE SEQUENCE [LARGE SCALE GENOMIC DNA]</scope>
    <source>
        <strain evidence="3">NIES-2863</strain>
    </source>
</reference>
<dbReference type="Proteomes" id="UP000075714">
    <property type="component" value="Unassembled WGS sequence"/>
</dbReference>
<evidence type="ECO:0000313" key="3">
    <source>
        <dbReference type="Proteomes" id="UP000075714"/>
    </source>
</evidence>
<feature type="transmembrane region" description="Helical" evidence="1">
    <location>
        <begin position="155"/>
        <end position="178"/>
    </location>
</feature>
<evidence type="ECO:0000313" key="2">
    <source>
        <dbReference type="EMBL" id="KXZ54223.1"/>
    </source>
</evidence>
<feature type="transmembrane region" description="Helical" evidence="1">
    <location>
        <begin position="99"/>
        <end position="116"/>
    </location>
</feature>
<comment type="caution">
    <text evidence="2">The sequence shown here is derived from an EMBL/GenBank/DDBJ whole genome shotgun (WGS) entry which is preliminary data.</text>
</comment>
<evidence type="ECO:0000256" key="1">
    <source>
        <dbReference type="SAM" id="Phobius"/>
    </source>
</evidence>
<feature type="transmembrane region" description="Helical" evidence="1">
    <location>
        <begin position="31"/>
        <end position="49"/>
    </location>
</feature>
<gene>
    <name evidence="2" type="ORF">GPECTOR_5g315</name>
</gene>